<comment type="caution">
    <text evidence="1">The sequence shown here is derived from an EMBL/GenBank/DDBJ whole genome shotgun (WGS) entry which is preliminary data.</text>
</comment>
<evidence type="ECO:0000313" key="2">
    <source>
        <dbReference type="Proteomes" id="UP000664032"/>
    </source>
</evidence>
<organism evidence="1 2">
    <name type="scientific">Psilocybe cubensis</name>
    <name type="common">Psychedelic mushroom</name>
    <name type="synonym">Stropharia cubensis</name>
    <dbReference type="NCBI Taxonomy" id="181762"/>
    <lineage>
        <taxon>Eukaryota</taxon>
        <taxon>Fungi</taxon>
        <taxon>Dikarya</taxon>
        <taxon>Basidiomycota</taxon>
        <taxon>Agaricomycotina</taxon>
        <taxon>Agaricomycetes</taxon>
        <taxon>Agaricomycetidae</taxon>
        <taxon>Agaricales</taxon>
        <taxon>Agaricineae</taxon>
        <taxon>Strophariaceae</taxon>
        <taxon>Psilocybe</taxon>
    </lineage>
</organism>
<proteinExistence type="predicted"/>
<keyword evidence="2" id="KW-1185">Reference proteome</keyword>
<protein>
    <submittedName>
        <fullName evidence="1">Uncharacterized protein</fullName>
    </submittedName>
</protein>
<evidence type="ECO:0000313" key="1">
    <source>
        <dbReference type="EMBL" id="KAH9487003.1"/>
    </source>
</evidence>
<dbReference type="Proteomes" id="UP000664032">
    <property type="component" value="Unassembled WGS sequence"/>
</dbReference>
<gene>
    <name evidence="1" type="ORF">JR316_0001069</name>
</gene>
<reference evidence="1" key="1">
    <citation type="submission" date="2021-10" db="EMBL/GenBank/DDBJ databases">
        <title>Psilocybe cubensis genome.</title>
        <authorList>
            <person name="Mckernan K.J."/>
            <person name="Crawford S."/>
            <person name="Trippe A."/>
            <person name="Kane L.T."/>
            <person name="Mclaughlin S."/>
        </authorList>
    </citation>
    <scope>NUCLEOTIDE SEQUENCE</scope>
    <source>
        <strain evidence="1">MGC-MH-2018</strain>
    </source>
</reference>
<name>A0ACB8HGQ5_PSICU</name>
<sequence>MSPPSVTVYTNHPFRAAHVGSLLRPKPLYKKRQELEAGKCDGLSLKDVENEAIKHVLKLQQNVGIKLVTDGELRRGYFFDGVFEKLEGMTYVPNRTLFSTSSLYPNTQGLLYSLGPISAFKGKVRRTQPFYVDDFKFLKSLVAPEV</sequence>
<dbReference type="EMBL" id="JAFIQS020000001">
    <property type="protein sequence ID" value="KAH9487003.1"/>
    <property type="molecule type" value="Genomic_DNA"/>
</dbReference>
<accession>A0ACB8HGQ5</accession>